<feature type="domain" description="Sensor histidine kinase NatK-like C-terminal" evidence="2">
    <location>
        <begin position="486"/>
        <end position="574"/>
    </location>
</feature>
<feature type="transmembrane region" description="Helical" evidence="1">
    <location>
        <begin position="6"/>
        <end position="26"/>
    </location>
</feature>
<dbReference type="GO" id="GO:0016301">
    <property type="term" value="F:kinase activity"/>
    <property type="evidence" value="ECO:0007669"/>
    <property type="project" value="UniProtKB-KW"/>
</dbReference>
<dbReference type="EMBL" id="JACOQG010000007">
    <property type="protein sequence ID" value="MBC5779320.1"/>
    <property type="molecule type" value="Genomic_DNA"/>
</dbReference>
<evidence type="ECO:0000313" key="3">
    <source>
        <dbReference type="EMBL" id="MBC5779320.1"/>
    </source>
</evidence>
<keyword evidence="3" id="KW-0808">Transferase</keyword>
<reference evidence="3 4" key="1">
    <citation type="submission" date="2020-08" db="EMBL/GenBank/DDBJ databases">
        <title>Genome public.</title>
        <authorList>
            <person name="Liu C."/>
            <person name="Sun Q."/>
        </authorList>
    </citation>
    <scope>NUCLEOTIDE SEQUENCE [LARGE SCALE GENOMIC DNA]</scope>
    <source>
        <strain evidence="3 4">M29</strain>
    </source>
</reference>
<keyword evidence="4" id="KW-1185">Reference proteome</keyword>
<comment type="caution">
    <text evidence="3">The sequence shown here is derived from an EMBL/GenBank/DDBJ whole genome shotgun (WGS) entry which is preliminary data.</text>
</comment>
<feature type="transmembrane region" description="Helical" evidence="1">
    <location>
        <begin position="194"/>
        <end position="218"/>
    </location>
</feature>
<feature type="transmembrane region" description="Helical" evidence="1">
    <location>
        <begin position="64"/>
        <end position="82"/>
    </location>
</feature>
<keyword evidence="1" id="KW-0472">Membrane</keyword>
<dbReference type="Pfam" id="PF14501">
    <property type="entry name" value="HATPase_c_5"/>
    <property type="match status" value="1"/>
</dbReference>
<sequence length="592" mass="68501">MSETVINLFLDILAAVYTNFAILYFSRRLLPVRNKISLFFLLFLFTLPMSLCFLMKRSALSGEFTLLIQILILGCVFIGFHASFLQKLAVYFIFVLLETCAEIVASSVFLQIHNLLFPTVIYTPSTLRSQCSPVEFLIIQFFNMALGLFLMKKVAHILQQCFSYLKAVTFFELLSPVILPALANNLLALPCSLFLKIFFCILYWILCILGSFLFYGAICTLRLQHEKHICHQQEALLLKEQLNTSKTLSAEYASLRKWNHDIENHLFSLSYLINTQNYIEADKYLGSVLYQKAAPSHTFEKTDSPSADFTANPSQNQFRSTPLLFISTFLFQLTYFLATLYPQETSLEFFILGVLLVFICIIFYQTLNDQLKKIQLASQFSMLQKQHQMEQEQMEHLHFRTEETYTLQTKTKSALTHIQNLLSNHKYSEAAAALDRFSHAFQKERFHPYCQDNLIQAILEGKKLRAEQYHIQVSYEIFLPDKLSIEITDLCSVFFNLMDNAIEACLQSDSQKPFIRLSTEFSGECLSIYLHNTKNPELIFNHQTTKKESYNPLPSHGFGLSIIEDICRKYDGAYQWLDRTDHFDSIVLLKLL</sequence>
<keyword evidence="3" id="KW-0418">Kinase</keyword>
<dbReference type="Proteomes" id="UP000649826">
    <property type="component" value="Unassembled WGS sequence"/>
</dbReference>
<feature type="transmembrane region" description="Helical" evidence="1">
    <location>
        <begin position="163"/>
        <end position="182"/>
    </location>
</feature>
<dbReference type="CDD" id="cd16935">
    <property type="entry name" value="HATPase_AgrC-ComD-like"/>
    <property type="match status" value="1"/>
</dbReference>
<feature type="transmembrane region" description="Helical" evidence="1">
    <location>
        <begin position="323"/>
        <end position="341"/>
    </location>
</feature>
<proteinExistence type="predicted"/>
<organism evidence="3 4">
    <name type="scientific">Blautia difficilis</name>
    <dbReference type="NCBI Taxonomy" id="2763027"/>
    <lineage>
        <taxon>Bacteria</taxon>
        <taxon>Bacillati</taxon>
        <taxon>Bacillota</taxon>
        <taxon>Clostridia</taxon>
        <taxon>Lachnospirales</taxon>
        <taxon>Lachnospiraceae</taxon>
        <taxon>Blautia</taxon>
    </lineage>
</organism>
<dbReference type="RefSeq" id="WP_186994635.1">
    <property type="nucleotide sequence ID" value="NZ_JACOQG010000007.1"/>
</dbReference>
<keyword evidence="1" id="KW-1133">Transmembrane helix</keyword>
<feature type="transmembrane region" description="Helical" evidence="1">
    <location>
        <begin position="38"/>
        <end position="58"/>
    </location>
</feature>
<feature type="transmembrane region" description="Helical" evidence="1">
    <location>
        <begin position="347"/>
        <end position="367"/>
    </location>
</feature>
<gene>
    <name evidence="3" type="ORF">H8Z82_06550</name>
</gene>
<evidence type="ECO:0000313" key="4">
    <source>
        <dbReference type="Proteomes" id="UP000649826"/>
    </source>
</evidence>
<evidence type="ECO:0000259" key="2">
    <source>
        <dbReference type="Pfam" id="PF14501"/>
    </source>
</evidence>
<dbReference type="PANTHER" id="PTHR40448:SF1">
    <property type="entry name" value="TWO-COMPONENT SENSOR HISTIDINE KINASE"/>
    <property type="match status" value="1"/>
</dbReference>
<evidence type="ECO:0000256" key="1">
    <source>
        <dbReference type="SAM" id="Phobius"/>
    </source>
</evidence>
<feature type="transmembrane region" description="Helical" evidence="1">
    <location>
        <begin position="132"/>
        <end position="151"/>
    </location>
</feature>
<keyword evidence="1" id="KW-0812">Transmembrane</keyword>
<dbReference type="InterPro" id="IPR036890">
    <property type="entry name" value="HATPase_C_sf"/>
</dbReference>
<accession>A0ABR7IH32</accession>
<feature type="transmembrane region" description="Helical" evidence="1">
    <location>
        <begin position="89"/>
        <end position="112"/>
    </location>
</feature>
<dbReference type="Gene3D" id="3.30.565.10">
    <property type="entry name" value="Histidine kinase-like ATPase, C-terminal domain"/>
    <property type="match status" value="1"/>
</dbReference>
<name>A0ABR7IH32_9FIRM</name>
<dbReference type="InterPro" id="IPR032834">
    <property type="entry name" value="NatK-like_C"/>
</dbReference>
<protein>
    <submittedName>
        <fullName evidence="3">Sensor histidine kinase</fullName>
    </submittedName>
</protein>
<dbReference type="SUPFAM" id="SSF55874">
    <property type="entry name" value="ATPase domain of HSP90 chaperone/DNA topoisomerase II/histidine kinase"/>
    <property type="match status" value="1"/>
</dbReference>
<dbReference type="PANTHER" id="PTHR40448">
    <property type="entry name" value="TWO-COMPONENT SENSOR HISTIDINE KINASE"/>
    <property type="match status" value="1"/>
</dbReference>